<reference evidence="1 2" key="1">
    <citation type="submission" date="2020-08" db="EMBL/GenBank/DDBJ databases">
        <title>Cohnella phylogeny.</title>
        <authorList>
            <person name="Dunlap C."/>
        </authorList>
    </citation>
    <scope>NUCLEOTIDE SEQUENCE [LARGE SCALE GENOMIC DNA]</scope>
    <source>
        <strain evidence="1 2">DSM 103658</strain>
    </source>
</reference>
<keyword evidence="2" id="KW-1185">Reference proteome</keyword>
<dbReference type="Proteomes" id="UP000574133">
    <property type="component" value="Unassembled WGS sequence"/>
</dbReference>
<dbReference type="EMBL" id="JACJVN010000034">
    <property type="protein sequence ID" value="MBB6677717.1"/>
    <property type="molecule type" value="Genomic_DNA"/>
</dbReference>
<evidence type="ECO:0000313" key="2">
    <source>
        <dbReference type="Proteomes" id="UP000574133"/>
    </source>
</evidence>
<comment type="caution">
    <text evidence="1">The sequence shown here is derived from an EMBL/GenBank/DDBJ whole genome shotgun (WGS) entry which is preliminary data.</text>
</comment>
<accession>A0A841TFJ3</accession>
<gene>
    <name evidence="1" type="ORF">H4Q31_10300</name>
</gene>
<dbReference type="RefSeq" id="WP_185178991.1">
    <property type="nucleotide sequence ID" value="NZ_CBCSEP010000007.1"/>
</dbReference>
<organism evidence="1 2">
    <name type="scientific">Cohnella lubricantis</name>
    <dbReference type="NCBI Taxonomy" id="2163172"/>
    <lineage>
        <taxon>Bacteria</taxon>
        <taxon>Bacillati</taxon>
        <taxon>Bacillota</taxon>
        <taxon>Bacilli</taxon>
        <taxon>Bacillales</taxon>
        <taxon>Paenibacillaceae</taxon>
        <taxon>Cohnella</taxon>
    </lineage>
</organism>
<proteinExistence type="predicted"/>
<protein>
    <submittedName>
        <fullName evidence="1">Uncharacterized protein</fullName>
    </submittedName>
</protein>
<dbReference type="AlphaFoldDB" id="A0A841TFJ3"/>
<name>A0A841TFJ3_9BACL</name>
<evidence type="ECO:0000313" key="1">
    <source>
        <dbReference type="EMBL" id="MBB6677717.1"/>
    </source>
</evidence>
<sequence length="96" mass="10357">MKVSAFLLGGLAGAAAVIFIQRNKRMVSAVGNIGWSQVKSRVNGMKDEAIGKMWSKSFESHDSAGGLDKVAHLAAQDSEVQRRVNEILEESGQNQI</sequence>